<proteinExistence type="predicted"/>
<name>A0A3S4AYG8_9BRAD</name>
<evidence type="ECO:0000259" key="4">
    <source>
        <dbReference type="PROSITE" id="PS50949"/>
    </source>
</evidence>
<gene>
    <name evidence="5" type="primary">yvoA_1</name>
    <name evidence="5" type="ORF">RHODGE_RHODGE_00598</name>
</gene>
<dbReference type="Pfam" id="PF00392">
    <property type="entry name" value="GntR"/>
    <property type="match status" value="1"/>
</dbReference>
<dbReference type="SUPFAM" id="SSF64288">
    <property type="entry name" value="Chorismate lyase-like"/>
    <property type="match status" value="1"/>
</dbReference>
<dbReference type="PANTHER" id="PTHR44846:SF1">
    <property type="entry name" value="MANNOSYL-D-GLYCERATE TRANSPORT_METABOLISM SYSTEM REPRESSOR MNGR-RELATED"/>
    <property type="match status" value="1"/>
</dbReference>
<keyword evidence="1" id="KW-0805">Transcription regulation</keyword>
<dbReference type="RefSeq" id="WP_129607698.1">
    <property type="nucleotide sequence ID" value="NZ_UWOC01000033.1"/>
</dbReference>
<dbReference type="InterPro" id="IPR036390">
    <property type="entry name" value="WH_DNA-bd_sf"/>
</dbReference>
<protein>
    <submittedName>
        <fullName evidence="5">HTH-type transcriptional repressor YvoA</fullName>
    </submittedName>
</protein>
<feature type="domain" description="HTH gntR-type" evidence="4">
    <location>
        <begin position="6"/>
        <end position="74"/>
    </location>
</feature>
<dbReference type="Gene3D" id="3.40.1410.10">
    <property type="entry name" value="Chorismate lyase-like"/>
    <property type="match status" value="1"/>
</dbReference>
<keyword evidence="3" id="KW-0804">Transcription</keyword>
<dbReference type="Proteomes" id="UP000289200">
    <property type="component" value="Unassembled WGS sequence"/>
</dbReference>
<dbReference type="AlphaFoldDB" id="A0A3S4AYG8"/>
<dbReference type="SMART" id="SM00345">
    <property type="entry name" value="HTH_GNTR"/>
    <property type="match status" value="1"/>
</dbReference>
<dbReference type="OrthoDB" id="7173258at2"/>
<evidence type="ECO:0000256" key="2">
    <source>
        <dbReference type="ARBA" id="ARBA00023125"/>
    </source>
</evidence>
<dbReference type="PROSITE" id="PS50949">
    <property type="entry name" value="HTH_GNTR"/>
    <property type="match status" value="1"/>
</dbReference>
<reference evidence="6" key="1">
    <citation type="submission" date="2018-10" db="EMBL/GenBank/DDBJ databases">
        <authorList>
            <person name="Peiro R."/>
            <person name="Begona"/>
            <person name="Cbmso G."/>
            <person name="Lopez M."/>
            <person name="Gonzalez S."/>
            <person name="Sacristan E."/>
            <person name="Castillo E."/>
        </authorList>
    </citation>
    <scope>NUCLEOTIDE SEQUENCE [LARGE SCALE GENOMIC DNA]</scope>
</reference>
<keyword evidence="6" id="KW-1185">Reference proteome</keyword>
<dbReference type="SMART" id="SM00866">
    <property type="entry name" value="UTRA"/>
    <property type="match status" value="1"/>
</dbReference>
<dbReference type="Gene3D" id="1.10.10.10">
    <property type="entry name" value="Winged helix-like DNA-binding domain superfamily/Winged helix DNA-binding domain"/>
    <property type="match status" value="1"/>
</dbReference>
<evidence type="ECO:0000256" key="1">
    <source>
        <dbReference type="ARBA" id="ARBA00023015"/>
    </source>
</evidence>
<dbReference type="GO" id="GO:0045892">
    <property type="term" value="P:negative regulation of DNA-templated transcription"/>
    <property type="evidence" value="ECO:0007669"/>
    <property type="project" value="TreeGrafter"/>
</dbReference>
<dbReference type="InterPro" id="IPR050679">
    <property type="entry name" value="Bact_HTH_transcr_reg"/>
</dbReference>
<accession>A0A3S4AYG8</accession>
<dbReference type="InterPro" id="IPR000524">
    <property type="entry name" value="Tscrpt_reg_HTH_GntR"/>
</dbReference>
<dbReference type="CDD" id="cd07377">
    <property type="entry name" value="WHTH_GntR"/>
    <property type="match status" value="1"/>
</dbReference>
<evidence type="ECO:0000313" key="5">
    <source>
        <dbReference type="EMBL" id="VCU07312.1"/>
    </source>
</evidence>
<dbReference type="EMBL" id="UWOC01000033">
    <property type="protein sequence ID" value="VCU07312.1"/>
    <property type="molecule type" value="Genomic_DNA"/>
</dbReference>
<dbReference type="GO" id="GO:0003677">
    <property type="term" value="F:DNA binding"/>
    <property type="evidence" value="ECO:0007669"/>
    <property type="project" value="UniProtKB-KW"/>
</dbReference>
<organism evidence="5 6">
    <name type="scientific">Rhodoplanes serenus</name>
    <dbReference type="NCBI Taxonomy" id="200615"/>
    <lineage>
        <taxon>Bacteria</taxon>
        <taxon>Pseudomonadati</taxon>
        <taxon>Pseudomonadota</taxon>
        <taxon>Alphaproteobacteria</taxon>
        <taxon>Hyphomicrobiales</taxon>
        <taxon>Nitrobacteraceae</taxon>
        <taxon>Rhodoplanes</taxon>
    </lineage>
</organism>
<dbReference type="Pfam" id="PF07702">
    <property type="entry name" value="UTRA"/>
    <property type="match status" value="1"/>
</dbReference>
<sequence length="262" mass="28857">MAGAELSKTRQVYLALRDRIARGVFARDGGLPGEQTLAVEFGVSRVTLRRALAALEDEGLICRRRGAGTFLTERGRPGPIRVDMADFMSQLVAMGQTTEVKLLEFGYAPALPEVSEALGLADGALVQRSVRTRRIARAPFSYLITCVPESIGRTFTRKELAAQPLLTLLERAGVAADHATQDISAELATPEVARVLGVEVGSPLIAMVRTVFDDSGRGIEHLRALYRPDRYSVRMTMVRRGQPSDRRWEPVRQRVMVLEDLA</sequence>
<comment type="caution">
    <text evidence="5">The sequence shown here is derived from an EMBL/GenBank/DDBJ whole genome shotgun (WGS) entry which is preliminary data.</text>
</comment>
<dbReference type="SUPFAM" id="SSF46785">
    <property type="entry name" value="Winged helix' DNA-binding domain"/>
    <property type="match status" value="1"/>
</dbReference>
<dbReference type="InterPro" id="IPR011663">
    <property type="entry name" value="UTRA"/>
</dbReference>
<evidence type="ECO:0000313" key="6">
    <source>
        <dbReference type="Proteomes" id="UP000289200"/>
    </source>
</evidence>
<dbReference type="PRINTS" id="PR00035">
    <property type="entry name" value="HTHGNTR"/>
</dbReference>
<keyword evidence="2" id="KW-0238">DNA-binding</keyword>
<dbReference type="GO" id="GO:0003700">
    <property type="term" value="F:DNA-binding transcription factor activity"/>
    <property type="evidence" value="ECO:0007669"/>
    <property type="project" value="InterPro"/>
</dbReference>
<evidence type="ECO:0000256" key="3">
    <source>
        <dbReference type="ARBA" id="ARBA00023163"/>
    </source>
</evidence>
<dbReference type="PANTHER" id="PTHR44846">
    <property type="entry name" value="MANNOSYL-D-GLYCERATE TRANSPORT/METABOLISM SYSTEM REPRESSOR MNGR-RELATED"/>
    <property type="match status" value="1"/>
</dbReference>
<dbReference type="InterPro" id="IPR036388">
    <property type="entry name" value="WH-like_DNA-bd_sf"/>
</dbReference>
<dbReference type="InterPro" id="IPR028978">
    <property type="entry name" value="Chorismate_lyase_/UTRA_dom_sf"/>
</dbReference>